<name>A0ABR0YCM4_HUSHU</name>
<reference evidence="4 5" key="1">
    <citation type="submission" date="2021-05" db="EMBL/GenBank/DDBJ databases">
        <authorList>
            <person name="Zahm M."/>
            <person name="Klopp C."/>
            <person name="Cabau C."/>
            <person name="Kuhl H."/>
            <person name="Suciu R."/>
            <person name="Ciorpac M."/>
            <person name="Holostenco D."/>
            <person name="Gessner J."/>
            <person name="Wuertz S."/>
            <person name="Hohne C."/>
            <person name="Stock M."/>
            <person name="Gislard M."/>
            <person name="Lluch J."/>
            <person name="Milhes M."/>
            <person name="Lampietro C."/>
            <person name="Lopez Roques C."/>
            <person name="Donnadieu C."/>
            <person name="Du K."/>
            <person name="Schartl M."/>
            <person name="Guiguen Y."/>
        </authorList>
    </citation>
    <scope>NUCLEOTIDE SEQUENCE [LARGE SCALE GENOMIC DNA]</scope>
    <source>
        <strain evidence="4">Hh-F2</strain>
        <tissue evidence="4">Blood</tissue>
    </source>
</reference>
<dbReference type="EMBL" id="JAHFZB010000036">
    <property type="protein sequence ID" value="KAK6470268.1"/>
    <property type="molecule type" value="Genomic_DNA"/>
</dbReference>
<evidence type="ECO:0000256" key="1">
    <source>
        <dbReference type="ARBA" id="ARBA00023319"/>
    </source>
</evidence>
<sequence length="216" mass="24180">MAFSGLHGCLFFGCFVFQLANLSTGFNVVQSPRFLGIKSGATVFLYCKTDSPDAVEVKWWKSTENGKELYSNDSAAGIKESDRSTIHKFIITITTVKRADSGIYYCDIKVNNNTKNGSGTELKVHARIQPEEITSQNTMKDAIILIQGFLLLACWCVPFLLNLSKDDAESDNGELEEEHTYEGLEIEENENAYEGIVTVRRDGEAKWIYGEHPCQE</sequence>
<proteinExistence type="predicted"/>
<evidence type="ECO:0000313" key="4">
    <source>
        <dbReference type="EMBL" id="KAK6470268.1"/>
    </source>
</evidence>
<evidence type="ECO:0000256" key="2">
    <source>
        <dbReference type="SAM" id="SignalP"/>
    </source>
</evidence>
<dbReference type="PANTHER" id="PTHR14334:SF2">
    <property type="entry name" value="B-CELL ANTIGEN RECEPTOR COMPLEX-ASSOCIATED PROTEIN BETA CHAIN"/>
    <property type="match status" value="1"/>
</dbReference>
<comment type="caution">
    <text evidence="4">The sequence shown here is derived from an EMBL/GenBank/DDBJ whole genome shotgun (WGS) entry which is preliminary data.</text>
</comment>
<dbReference type="Proteomes" id="UP001369086">
    <property type="component" value="Unassembled WGS sequence"/>
</dbReference>
<dbReference type="InterPro" id="IPR013106">
    <property type="entry name" value="Ig_V-set"/>
</dbReference>
<feature type="signal peptide" evidence="2">
    <location>
        <begin position="1"/>
        <end position="25"/>
    </location>
</feature>
<keyword evidence="1" id="KW-0393">Immunoglobulin domain</keyword>
<dbReference type="Gene3D" id="2.60.40.10">
    <property type="entry name" value="Immunoglobulins"/>
    <property type="match status" value="1"/>
</dbReference>
<keyword evidence="2" id="KW-0732">Signal</keyword>
<keyword evidence="5" id="KW-1185">Reference proteome</keyword>
<dbReference type="InterPro" id="IPR013783">
    <property type="entry name" value="Ig-like_fold"/>
</dbReference>
<dbReference type="PANTHER" id="PTHR14334">
    <property type="entry name" value="B-CELL ANTIGEN RECEPTOR COMPLEX-ASSOCIATED PROTEIN"/>
    <property type="match status" value="1"/>
</dbReference>
<gene>
    <name evidence="4" type="ORF">HHUSO_G31235</name>
</gene>
<dbReference type="InterPro" id="IPR036179">
    <property type="entry name" value="Ig-like_dom_sf"/>
</dbReference>
<feature type="chain" id="PRO_5045673715" evidence="2">
    <location>
        <begin position="26"/>
        <end position="216"/>
    </location>
</feature>
<protein>
    <submittedName>
        <fullName evidence="4">B-cell antigen receptor complex-associated protein beta chain-like</fullName>
    </submittedName>
</protein>
<dbReference type="Pfam" id="PF07686">
    <property type="entry name" value="V-set"/>
    <property type="match status" value="1"/>
</dbReference>
<dbReference type="InterPro" id="IPR007110">
    <property type="entry name" value="Ig-like_dom"/>
</dbReference>
<dbReference type="PROSITE" id="PS50835">
    <property type="entry name" value="IG_LIKE"/>
    <property type="match status" value="1"/>
</dbReference>
<dbReference type="InterPro" id="IPR003599">
    <property type="entry name" value="Ig_sub"/>
</dbReference>
<dbReference type="SMART" id="SM00409">
    <property type="entry name" value="IG"/>
    <property type="match status" value="1"/>
</dbReference>
<organism evidence="4 5">
    <name type="scientific">Huso huso</name>
    <name type="common">Beluga</name>
    <name type="synonym">Acipenser huso</name>
    <dbReference type="NCBI Taxonomy" id="61971"/>
    <lineage>
        <taxon>Eukaryota</taxon>
        <taxon>Metazoa</taxon>
        <taxon>Chordata</taxon>
        <taxon>Craniata</taxon>
        <taxon>Vertebrata</taxon>
        <taxon>Euteleostomi</taxon>
        <taxon>Actinopterygii</taxon>
        <taxon>Chondrostei</taxon>
        <taxon>Acipenseriformes</taxon>
        <taxon>Acipenseridae</taxon>
        <taxon>Huso</taxon>
    </lineage>
</organism>
<dbReference type="SUPFAM" id="SSF48726">
    <property type="entry name" value="Immunoglobulin"/>
    <property type="match status" value="1"/>
</dbReference>
<feature type="domain" description="Ig-like" evidence="3">
    <location>
        <begin position="37"/>
        <end position="125"/>
    </location>
</feature>
<accession>A0ABR0YCM4</accession>
<evidence type="ECO:0000259" key="3">
    <source>
        <dbReference type="PROSITE" id="PS50835"/>
    </source>
</evidence>
<evidence type="ECO:0000313" key="5">
    <source>
        <dbReference type="Proteomes" id="UP001369086"/>
    </source>
</evidence>